<dbReference type="EMBL" id="SNZB01000010">
    <property type="protein sequence ID" value="TDR14634.1"/>
    <property type="molecule type" value="Genomic_DNA"/>
</dbReference>
<dbReference type="Proteomes" id="UP000295724">
    <property type="component" value="Unassembled WGS sequence"/>
</dbReference>
<dbReference type="RefSeq" id="WP_099020320.1">
    <property type="nucleotide sequence ID" value="NZ_NIHB01000008.1"/>
</dbReference>
<dbReference type="OrthoDB" id="8859549at2"/>
<evidence type="ECO:0000313" key="3">
    <source>
        <dbReference type="EMBL" id="TDR14634.1"/>
    </source>
</evidence>
<gene>
    <name evidence="3" type="ORF">C8D91_2942</name>
</gene>
<dbReference type="InterPro" id="IPR000468">
    <property type="entry name" value="Barstar"/>
</dbReference>
<proteinExistence type="inferred from homology"/>
<feature type="domain" description="Barstar (barnase inhibitor)" evidence="2">
    <location>
        <begin position="162"/>
        <end position="238"/>
    </location>
</feature>
<sequence>MFKIGVCYDDGSTNQEYFAYFNDIEGFDGDRIIDFENKIYQIKLLNGSLSPKFQEQLMNGLTKLPENIYLVILDEDDKSVGSFFLAIVNIIDTVFNSNKTVNLTLNAFMHSAEPGRYKSWKMKMSGEINKKNKWLELKPSERQGWLGMAIQCNQNIQGRGQHVIVDGTFIDDRDSFYCALGEAINGPGGYFGRNLDAVNDCLCGDFGPIPKSIKWENSRISQSKIQNFDEFIGLLTEIFAQNDIDFILT</sequence>
<dbReference type="AlphaFoldDB" id="A0A4R6XAV2"/>
<evidence type="ECO:0000259" key="2">
    <source>
        <dbReference type="Pfam" id="PF01337"/>
    </source>
</evidence>
<keyword evidence="4" id="KW-1185">Reference proteome</keyword>
<dbReference type="Pfam" id="PF01337">
    <property type="entry name" value="Barstar"/>
    <property type="match status" value="1"/>
</dbReference>
<organism evidence="3 4">
    <name type="scientific">Marinicella litoralis</name>
    <dbReference type="NCBI Taxonomy" id="644220"/>
    <lineage>
        <taxon>Bacteria</taxon>
        <taxon>Pseudomonadati</taxon>
        <taxon>Pseudomonadota</taxon>
        <taxon>Gammaproteobacteria</taxon>
        <taxon>Lysobacterales</taxon>
        <taxon>Marinicellaceae</taxon>
        <taxon>Marinicella</taxon>
    </lineage>
</organism>
<dbReference type="InterPro" id="IPR035905">
    <property type="entry name" value="Barstar-like_sf"/>
</dbReference>
<reference evidence="3 4" key="1">
    <citation type="submission" date="2019-03" db="EMBL/GenBank/DDBJ databases">
        <title>Genomic Encyclopedia of Type Strains, Phase IV (KMG-IV): sequencing the most valuable type-strain genomes for metagenomic binning, comparative biology and taxonomic classification.</title>
        <authorList>
            <person name="Goeker M."/>
        </authorList>
    </citation>
    <scope>NUCLEOTIDE SEQUENCE [LARGE SCALE GENOMIC DNA]</scope>
    <source>
        <strain evidence="3 4">DSM 25488</strain>
    </source>
</reference>
<protein>
    <submittedName>
        <fullName evidence="3">RNAse (Barnase) inhibitor barstar</fullName>
    </submittedName>
</protein>
<comment type="caution">
    <text evidence="3">The sequence shown here is derived from an EMBL/GenBank/DDBJ whole genome shotgun (WGS) entry which is preliminary data.</text>
</comment>
<name>A0A4R6XAV2_9GAMM</name>
<dbReference type="SUPFAM" id="SSF52038">
    <property type="entry name" value="Barstar-related"/>
    <property type="match status" value="1"/>
</dbReference>
<comment type="similarity">
    <text evidence="1">Belongs to the barstar family.</text>
</comment>
<accession>A0A4R6XAV2</accession>
<dbReference type="Gene3D" id="3.30.370.10">
    <property type="entry name" value="Barstar-like"/>
    <property type="match status" value="1"/>
</dbReference>
<evidence type="ECO:0000256" key="1">
    <source>
        <dbReference type="ARBA" id="ARBA00006845"/>
    </source>
</evidence>
<evidence type="ECO:0000313" key="4">
    <source>
        <dbReference type="Proteomes" id="UP000295724"/>
    </source>
</evidence>